<dbReference type="AlphaFoldDB" id="X1F0H6"/>
<accession>X1F0H6</accession>
<feature type="non-terminal residue" evidence="1">
    <location>
        <position position="58"/>
    </location>
</feature>
<organism evidence="1">
    <name type="scientific">marine sediment metagenome</name>
    <dbReference type="NCBI Taxonomy" id="412755"/>
    <lineage>
        <taxon>unclassified sequences</taxon>
        <taxon>metagenomes</taxon>
        <taxon>ecological metagenomes</taxon>
    </lineage>
</organism>
<gene>
    <name evidence="1" type="ORF">S03H2_26102</name>
</gene>
<reference evidence="1" key="1">
    <citation type="journal article" date="2014" name="Front. Microbiol.">
        <title>High frequency of phylogenetically diverse reductive dehalogenase-homologous genes in deep subseafloor sedimentary metagenomes.</title>
        <authorList>
            <person name="Kawai M."/>
            <person name="Futagami T."/>
            <person name="Toyoda A."/>
            <person name="Takaki Y."/>
            <person name="Nishi S."/>
            <person name="Hori S."/>
            <person name="Arai W."/>
            <person name="Tsubouchi T."/>
            <person name="Morono Y."/>
            <person name="Uchiyama I."/>
            <person name="Ito T."/>
            <person name="Fujiyama A."/>
            <person name="Inagaki F."/>
            <person name="Takami H."/>
        </authorList>
    </citation>
    <scope>NUCLEOTIDE SEQUENCE</scope>
    <source>
        <strain evidence="1">Expedition CK06-06</strain>
    </source>
</reference>
<proteinExistence type="predicted"/>
<evidence type="ECO:0000313" key="1">
    <source>
        <dbReference type="EMBL" id="GAH39126.1"/>
    </source>
</evidence>
<comment type="caution">
    <text evidence="1">The sequence shown here is derived from an EMBL/GenBank/DDBJ whole genome shotgun (WGS) entry which is preliminary data.</text>
</comment>
<dbReference type="EMBL" id="BARU01014997">
    <property type="protein sequence ID" value="GAH39126.1"/>
    <property type="molecule type" value="Genomic_DNA"/>
</dbReference>
<sequence length="58" mass="6751">MNLKEIKELIVLMNENDLNEIEIEKEGSKIRIKKSASGKFETITDQPQIHRLIQTNDI</sequence>
<name>X1F0H6_9ZZZZ</name>
<protein>
    <submittedName>
        <fullName evidence="1">Uncharacterized protein</fullName>
    </submittedName>
</protein>